<dbReference type="AlphaFoldDB" id="A0A9D4S358"/>
<accession>A0A9D4S358</accession>
<evidence type="ECO:0000256" key="1">
    <source>
        <dbReference type="ARBA" id="ARBA00022729"/>
    </source>
</evidence>
<dbReference type="Proteomes" id="UP000828390">
    <property type="component" value="Unassembled WGS sequence"/>
</dbReference>
<dbReference type="Pfam" id="PF00149">
    <property type="entry name" value="Metallophos"/>
    <property type="match status" value="1"/>
</dbReference>
<feature type="domain" description="Calcineurin-like phosphoesterase" evidence="3">
    <location>
        <begin position="16"/>
        <end position="66"/>
    </location>
</feature>
<gene>
    <name evidence="4" type="ORF">DPMN_014908</name>
</gene>
<evidence type="ECO:0000256" key="2">
    <source>
        <dbReference type="ARBA" id="ARBA00022801"/>
    </source>
</evidence>
<sequence>MSLPDLGTMVSALVDLFSSADYIVVGGHHPVYSVGKHGPSTCLRRKLEPLLHTYGVSVYIAGHDHNVQVWSII</sequence>
<dbReference type="PANTHER" id="PTHR10161">
    <property type="entry name" value="TARTRATE-RESISTANT ACID PHOSPHATASE TYPE 5"/>
    <property type="match status" value="1"/>
</dbReference>
<name>A0A9D4S358_DREPO</name>
<keyword evidence="1" id="KW-0732">Signal</keyword>
<evidence type="ECO:0000313" key="5">
    <source>
        <dbReference type="Proteomes" id="UP000828390"/>
    </source>
</evidence>
<evidence type="ECO:0000313" key="4">
    <source>
        <dbReference type="EMBL" id="KAH3890819.1"/>
    </source>
</evidence>
<proteinExistence type="predicted"/>
<organism evidence="4 5">
    <name type="scientific">Dreissena polymorpha</name>
    <name type="common">Zebra mussel</name>
    <name type="synonym">Mytilus polymorpha</name>
    <dbReference type="NCBI Taxonomy" id="45954"/>
    <lineage>
        <taxon>Eukaryota</taxon>
        <taxon>Metazoa</taxon>
        <taxon>Spiralia</taxon>
        <taxon>Lophotrochozoa</taxon>
        <taxon>Mollusca</taxon>
        <taxon>Bivalvia</taxon>
        <taxon>Autobranchia</taxon>
        <taxon>Heteroconchia</taxon>
        <taxon>Euheterodonta</taxon>
        <taxon>Imparidentia</taxon>
        <taxon>Neoheterodontei</taxon>
        <taxon>Myida</taxon>
        <taxon>Dreissenoidea</taxon>
        <taxon>Dreissenidae</taxon>
        <taxon>Dreissena</taxon>
    </lineage>
</organism>
<dbReference type="InterPro" id="IPR004843">
    <property type="entry name" value="Calcineurin-like_PHP"/>
</dbReference>
<dbReference type="EMBL" id="JAIWYP010000001">
    <property type="protein sequence ID" value="KAH3890819.1"/>
    <property type="molecule type" value="Genomic_DNA"/>
</dbReference>
<dbReference type="InterPro" id="IPR051558">
    <property type="entry name" value="Metallophosphoesterase_PAP"/>
</dbReference>
<comment type="caution">
    <text evidence="4">The sequence shown here is derived from an EMBL/GenBank/DDBJ whole genome shotgun (WGS) entry which is preliminary data.</text>
</comment>
<keyword evidence="2" id="KW-0378">Hydrolase</keyword>
<keyword evidence="5" id="KW-1185">Reference proteome</keyword>
<dbReference type="InterPro" id="IPR029052">
    <property type="entry name" value="Metallo-depent_PP-like"/>
</dbReference>
<evidence type="ECO:0000259" key="3">
    <source>
        <dbReference type="Pfam" id="PF00149"/>
    </source>
</evidence>
<reference evidence="4" key="2">
    <citation type="submission" date="2020-11" db="EMBL/GenBank/DDBJ databases">
        <authorList>
            <person name="McCartney M.A."/>
            <person name="Auch B."/>
            <person name="Kono T."/>
            <person name="Mallez S."/>
            <person name="Becker A."/>
            <person name="Gohl D.M."/>
            <person name="Silverstein K.A.T."/>
            <person name="Koren S."/>
            <person name="Bechman K.B."/>
            <person name="Herman A."/>
            <person name="Abrahante J.E."/>
            <person name="Garbe J."/>
        </authorList>
    </citation>
    <scope>NUCLEOTIDE SEQUENCE</scope>
    <source>
        <strain evidence="4">Duluth1</strain>
        <tissue evidence="4">Whole animal</tissue>
    </source>
</reference>
<reference evidence="4" key="1">
    <citation type="journal article" date="2019" name="bioRxiv">
        <title>The Genome of the Zebra Mussel, Dreissena polymorpha: A Resource for Invasive Species Research.</title>
        <authorList>
            <person name="McCartney M.A."/>
            <person name="Auch B."/>
            <person name="Kono T."/>
            <person name="Mallez S."/>
            <person name="Zhang Y."/>
            <person name="Obille A."/>
            <person name="Becker A."/>
            <person name="Abrahante J.E."/>
            <person name="Garbe J."/>
            <person name="Badalamenti J.P."/>
            <person name="Herman A."/>
            <person name="Mangelson H."/>
            <person name="Liachko I."/>
            <person name="Sullivan S."/>
            <person name="Sone E.D."/>
            <person name="Koren S."/>
            <person name="Silverstein K.A.T."/>
            <person name="Beckman K.B."/>
            <person name="Gohl D.M."/>
        </authorList>
    </citation>
    <scope>NUCLEOTIDE SEQUENCE</scope>
    <source>
        <strain evidence="4">Duluth1</strain>
        <tissue evidence="4">Whole animal</tissue>
    </source>
</reference>
<dbReference type="GO" id="GO:0016787">
    <property type="term" value="F:hydrolase activity"/>
    <property type="evidence" value="ECO:0007669"/>
    <property type="project" value="UniProtKB-KW"/>
</dbReference>
<dbReference type="SUPFAM" id="SSF56300">
    <property type="entry name" value="Metallo-dependent phosphatases"/>
    <property type="match status" value="1"/>
</dbReference>
<dbReference type="PANTHER" id="PTHR10161:SF14">
    <property type="entry name" value="TARTRATE-RESISTANT ACID PHOSPHATASE TYPE 5"/>
    <property type="match status" value="1"/>
</dbReference>
<dbReference type="Gene3D" id="3.60.21.10">
    <property type="match status" value="1"/>
</dbReference>
<protein>
    <recommendedName>
        <fullName evidence="3">Calcineurin-like phosphoesterase domain-containing protein</fullName>
    </recommendedName>
</protein>